<evidence type="ECO:0000256" key="3">
    <source>
        <dbReference type="ARBA" id="ARBA00022723"/>
    </source>
</evidence>
<dbReference type="InterPro" id="IPR002327">
    <property type="entry name" value="Cyt_c_1A/1B"/>
</dbReference>
<evidence type="ECO:0000313" key="10">
    <source>
        <dbReference type="Proteomes" id="UP001375743"/>
    </source>
</evidence>
<dbReference type="PANTHER" id="PTHR11961">
    <property type="entry name" value="CYTOCHROME C"/>
    <property type="match status" value="1"/>
</dbReference>
<dbReference type="Proteomes" id="UP001375743">
    <property type="component" value="Unassembled WGS sequence"/>
</dbReference>
<keyword evidence="10" id="KW-1185">Reference proteome</keyword>
<dbReference type="RefSeq" id="WP_418160965.1">
    <property type="nucleotide sequence ID" value="NZ_JBBLZC010000022.1"/>
</dbReference>
<dbReference type="InterPro" id="IPR036909">
    <property type="entry name" value="Cyt_c-like_dom_sf"/>
</dbReference>
<dbReference type="InterPro" id="IPR009056">
    <property type="entry name" value="Cyt_c-like_dom"/>
</dbReference>
<evidence type="ECO:0000256" key="1">
    <source>
        <dbReference type="ARBA" id="ARBA00022448"/>
    </source>
</evidence>
<gene>
    <name evidence="9" type="ORF">U1T56_18340</name>
</gene>
<dbReference type="PRINTS" id="PR00604">
    <property type="entry name" value="CYTCHRMECIAB"/>
</dbReference>
<dbReference type="EMBL" id="JBBLZC010000022">
    <property type="protein sequence ID" value="MEK0085116.1"/>
    <property type="molecule type" value="Genomic_DNA"/>
</dbReference>
<evidence type="ECO:0000256" key="4">
    <source>
        <dbReference type="ARBA" id="ARBA00022982"/>
    </source>
</evidence>
<evidence type="ECO:0000313" key="9">
    <source>
        <dbReference type="EMBL" id="MEK0085116.1"/>
    </source>
</evidence>
<evidence type="ECO:0000256" key="7">
    <source>
        <dbReference type="SAM" id="SignalP"/>
    </source>
</evidence>
<name>A0ABU8XV88_9PROT</name>
<feature type="domain" description="Cytochrome c" evidence="8">
    <location>
        <begin position="21"/>
        <end position="120"/>
    </location>
</feature>
<dbReference type="Gene3D" id="1.10.760.10">
    <property type="entry name" value="Cytochrome c-like domain"/>
    <property type="match status" value="1"/>
</dbReference>
<evidence type="ECO:0000256" key="2">
    <source>
        <dbReference type="ARBA" id="ARBA00022617"/>
    </source>
</evidence>
<proteinExistence type="predicted"/>
<feature type="signal peptide" evidence="7">
    <location>
        <begin position="1"/>
        <end position="21"/>
    </location>
</feature>
<evidence type="ECO:0000259" key="8">
    <source>
        <dbReference type="PROSITE" id="PS51007"/>
    </source>
</evidence>
<evidence type="ECO:0000256" key="5">
    <source>
        <dbReference type="ARBA" id="ARBA00023004"/>
    </source>
</evidence>
<keyword evidence="4" id="KW-0249">Electron transport</keyword>
<keyword evidence="3 6" id="KW-0479">Metal-binding</keyword>
<accession>A0ABU8XV88</accession>
<keyword evidence="1" id="KW-0813">Transport</keyword>
<reference evidence="9 10" key="1">
    <citation type="submission" date="2024-01" db="EMBL/GenBank/DDBJ databases">
        <title>Multi-omics insights into the function and evolution of sodium benzoate biodegradation pathways in Benzoatithermus flavus gen. nov., sp. nov. from hot spring.</title>
        <authorList>
            <person name="Hu C.-J."/>
            <person name="Li W.-J."/>
        </authorList>
    </citation>
    <scope>NUCLEOTIDE SEQUENCE [LARGE SCALE GENOMIC DNA]</scope>
    <source>
        <strain evidence="9 10">SYSU G07066</strain>
    </source>
</reference>
<sequence>MKHATVFVLGIVLLAAGPALADTEAGEKVFKKCQTCHEVKAEKNKVGPHLVGIVGRPAGSVADFKYSDAMKSSGITWTEENLAKYLKDPKGFIPGNKMAFAGLKKDEEIVDVIAYLKQPES</sequence>
<organism evidence="9 10">
    <name type="scientific">Benzoatithermus flavus</name>
    <dbReference type="NCBI Taxonomy" id="3108223"/>
    <lineage>
        <taxon>Bacteria</taxon>
        <taxon>Pseudomonadati</taxon>
        <taxon>Pseudomonadota</taxon>
        <taxon>Alphaproteobacteria</taxon>
        <taxon>Geminicoccales</taxon>
        <taxon>Geminicoccaceae</taxon>
        <taxon>Benzoatithermus</taxon>
    </lineage>
</organism>
<dbReference type="SUPFAM" id="SSF46626">
    <property type="entry name" value="Cytochrome c"/>
    <property type="match status" value="1"/>
</dbReference>
<dbReference type="Pfam" id="PF00034">
    <property type="entry name" value="Cytochrom_C"/>
    <property type="match status" value="1"/>
</dbReference>
<keyword evidence="7" id="KW-0732">Signal</keyword>
<feature type="chain" id="PRO_5045845481" evidence="7">
    <location>
        <begin position="22"/>
        <end position="121"/>
    </location>
</feature>
<comment type="caution">
    <text evidence="9">The sequence shown here is derived from an EMBL/GenBank/DDBJ whole genome shotgun (WGS) entry which is preliminary data.</text>
</comment>
<keyword evidence="5 6" id="KW-0408">Iron</keyword>
<keyword evidence="2 6" id="KW-0349">Heme</keyword>
<evidence type="ECO:0000256" key="6">
    <source>
        <dbReference type="PROSITE-ProRule" id="PRU00433"/>
    </source>
</evidence>
<dbReference type="PROSITE" id="PS51007">
    <property type="entry name" value="CYTC"/>
    <property type="match status" value="1"/>
</dbReference>
<protein>
    <submittedName>
        <fullName evidence="9">Cytochrome c family protein</fullName>
    </submittedName>
</protein>